<name>A0A1Y4PTT1_BACOV</name>
<organism evidence="9 14">
    <name type="scientific">Bacteroides ovatus</name>
    <dbReference type="NCBI Taxonomy" id="28116"/>
    <lineage>
        <taxon>Bacteria</taxon>
        <taxon>Pseudomonadati</taxon>
        <taxon>Bacteroidota</taxon>
        <taxon>Bacteroidia</taxon>
        <taxon>Bacteroidales</taxon>
        <taxon>Bacteroidaceae</taxon>
        <taxon>Bacteroides</taxon>
    </lineage>
</organism>
<dbReference type="GO" id="GO:0016987">
    <property type="term" value="F:sigma factor activity"/>
    <property type="evidence" value="ECO:0007669"/>
    <property type="project" value="UniProtKB-KW"/>
</dbReference>
<evidence type="ECO:0000256" key="4">
    <source>
        <dbReference type="ARBA" id="ARBA00023163"/>
    </source>
</evidence>
<keyword evidence="3" id="KW-0731">Sigma factor</keyword>
<reference evidence="10 11" key="1">
    <citation type="submission" date="2018-08" db="EMBL/GenBank/DDBJ databases">
        <title>A genome reference for cultivated species of the human gut microbiota.</title>
        <authorList>
            <person name="Zou Y."/>
            <person name="Xue W."/>
            <person name="Luo G."/>
        </authorList>
    </citation>
    <scope>NUCLEOTIDE SEQUENCE [LARGE SCALE GENOMIC DNA]</scope>
    <source>
        <strain evidence="10 11">AM17-48</strain>
    </source>
</reference>
<evidence type="ECO:0000313" key="14">
    <source>
        <dbReference type="Proteomes" id="UP001215078"/>
    </source>
</evidence>
<dbReference type="RefSeq" id="WP_004307454.1">
    <property type="nucleotide sequence ID" value="NZ_BAABYV010000001.1"/>
</dbReference>
<dbReference type="CDD" id="cd06171">
    <property type="entry name" value="Sigma70_r4"/>
    <property type="match status" value="1"/>
</dbReference>
<evidence type="ECO:0000256" key="2">
    <source>
        <dbReference type="ARBA" id="ARBA00023015"/>
    </source>
</evidence>
<evidence type="ECO:0000313" key="8">
    <source>
        <dbReference type="EMBL" id="KAB1326459.1"/>
    </source>
</evidence>
<proteinExistence type="inferred from homology"/>
<dbReference type="Gene3D" id="1.10.1740.10">
    <property type="match status" value="1"/>
</dbReference>
<sequence>MFNKNNYTNNFNQFFIDYQRRFIHFASTYVHDEAVAEDFVIESIMYYWENKERLPSDINIPAYVLTVLKHKCIDYLRNQQVRQMASDKIFQIYSWELSNRIATLEELEPNEIFTAEIQEIVNRTLETLPEQTRRIFAMSRYENKSHKEIADLLNMTTKGVEYHINKATKVLRIALKDYLPTTLLLFFLN</sequence>
<dbReference type="Proteomes" id="UP000283329">
    <property type="component" value="Unassembled WGS sequence"/>
</dbReference>
<dbReference type="GO" id="GO:0003677">
    <property type="term" value="F:DNA binding"/>
    <property type="evidence" value="ECO:0007669"/>
    <property type="project" value="InterPro"/>
</dbReference>
<dbReference type="EMBL" id="VWFC01000012">
    <property type="protein sequence ID" value="KAB1326459.1"/>
    <property type="molecule type" value="Genomic_DNA"/>
</dbReference>
<dbReference type="InterPro" id="IPR007627">
    <property type="entry name" value="RNA_pol_sigma70_r2"/>
</dbReference>
<dbReference type="SUPFAM" id="SSF88659">
    <property type="entry name" value="Sigma3 and sigma4 domains of RNA polymerase sigma factors"/>
    <property type="match status" value="1"/>
</dbReference>
<dbReference type="EMBL" id="JAQQPO010000007">
    <property type="protein sequence ID" value="MDC7957966.1"/>
    <property type="molecule type" value="Genomic_DNA"/>
</dbReference>
<gene>
    <name evidence="10" type="ORF">DW206_15630</name>
    <name evidence="8" type="ORF">F3B53_12240</name>
    <name evidence="7" type="ORF">F3B85_23180</name>
    <name evidence="9" type="ORF">PQ628_07060</name>
</gene>
<reference evidence="9" key="3">
    <citation type="submission" date="2022-10" db="EMBL/GenBank/DDBJ databases">
        <title>Human gut microbiome strain richness.</title>
        <authorList>
            <person name="Chen-Liaw A."/>
        </authorList>
    </citation>
    <scope>NUCLEOTIDE SEQUENCE</scope>
    <source>
        <strain evidence="9">RTP21484st1_H8_RTP21484_190118</strain>
    </source>
</reference>
<feature type="domain" description="RNA polymerase sigma-70 region 2" evidence="5">
    <location>
        <begin position="17"/>
        <end position="80"/>
    </location>
</feature>
<keyword evidence="4" id="KW-0804">Transcription</keyword>
<evidence type="ECO:0000313" key="11">
    <source>
        <dbReference type="Proteomes" id="UP000283329"/>
    </source>
</evidence>
<dbReference type="InterPro" id="IPR014327">
    <property type="entry name" value="RNA_pol_sigma70_bacteroid"/>
</dbReference>
<evidence type="ECO:0000259" key="6">
    <source>
        <dbReference type="Pfam" id="PF08281"/>
    </source>
</evidence>
<dbReference type="Pfam" id="PF04542">
    <property type="entry name" value="Sigma70_r2"/>
    <property type="match status" value="1"/>
</dbReference>
<comment type="caution">
    <text evidence="9">The sequence shown here is derived from an EMBL/GenBank/DDBJ whole genome shotgun (WGS) entry which is preliminary data.</text>
</comment>
<dbReference type="Gene3D" id="1.10.10.10">
    <property type="entry name" value="Winged helix-like DNA-binding domain superfamily/Winged helix DNA-binding domain"/>
    <property type="match status" value="1"/>
</dbReference>
<dbReference type="EMBL" id="VWGP01000024">
    <property type="protein sequence ID" value="KAA4528410.1"/>
    <property type="molecule type" value="Genomic_DNA"/>
</dbReference>
<evidence type="ECO:0000259" key="5">
    <source>
        <dbReference type="Pfam" id="PF04542"/>
    </source>
</evidence>
<reference evidence="12 13" key="2">
    <citation type="journal article" date="2019" name="Nat. Med.">
        <title>A library of human gut bacterial isolates paired with longitudinal multiomics data enables mechanistic microbiome research.</title>
        <authorList>
            <person name="Poyet M."/>
            <person name="Groussin M."/>
            <person name="Gibbons S.M."/>
            <person name="Avila-Pacheco J."/>
            <person name="Jiang X."/>
            <person name="Kearney S.M."/>
            <person name="Perrotta A.R."/>
            <person name="Berdy B."/>
            <person name="Zhao S."/>
            <person name="Lieberman T.D."/>
            <person name="Swanson P.K."/>
            <person name="Smith M."/>
            <person name="Roesemann S."/>
            <person name="Alexander J.E."/>
            <person name="Rich S.A."/>
            <person name="Livny J."/>
            <person name="Vlamakis H."/>
            <person name="Clish C."/>
            <person name="Bullock K."/>
            <person name="Deik A."/>
            <person name="Scott J."/>
            <person name="Pierce K.A."/>
            <person name="Xavier R.J."/>
            <person name="Alm E.J."/>
        </authorList>
    </citation>
    <scope>NUCLEOTIDE SEQUENCE [LARGE SCALE GENOMIC DNA]</scope>
    <source>
        <strain evidence="8 12">BIOML-A2</strain>
        <strain evidence="7 13">BIOML-A41</strain>
    </source>
</reference>
<dbReference type="AlphaFoldDB" id="A0A1Y4PTT1"/>
<dbReference type="InterPro" id="IPR036388">
    <property type="entry name" value="WH-like_DNA-bd_sf"/>
</dbReference>
<dbReference type="InterPro" id="IPR013325">
    <property type="entry name" value="RNA_pol_sigma_r2"/>
</dbReference>
<evidence type="ECO:0000256" key="3">
    <source>
        <dbReference type="ARBA" id="ARBA00023082"/>
    </source>
</evidence>
<protein>
    <submittedName>
        <fullName evidence="9">RNA polymerase sigma-70 factor</fullName>
    </submittedName>
</protein>
<feature type="domain" description="RNA polymerase sigma factor 70 region 4 type 2" evidence="6">
    <location>
        <begin position="120"/>
        <end position="167"/>
    </location>
</feature>
<comment type="similarity">
    <text evidence="1">Belongs to the sigma-70 factor family. ECF subfamily.</text>
</comment>
<evidence type="ECO:0000313" key="13">
    <source>
        <dbReference type="Proteomes" id="UP000478493"/>
    </source>
</evidence>
<dbReference type="InterPro" id="IPR013324">
    <property type="entry name" value="RNA_pol_sigma_r3/r4-like"/>
</dbReference>
<dbReference type="InterPro" id="IPR013249">
    <property type="entry name" value="RNA_pol_sigma70_r4_t2"/>
</dbReference>
<dbReference type="InterPro" id="IPR014284">
    <property type="entry name" value="RNA_pol_sigma-70_dom"/>
</dbReference>
<dbReference type="NCBIfam" id="TIGR02937">
    <property type="entry name" value="sigma70-ECF"/>
    <property type="match status" value="1"/>
</dbReference>
<keyword evidence="2" id="KW-0805">Transcription regulation</keyword>
<evidence type="ECO:0000313" key="12">
    <source>
        <dbReference type="Proteomes" id="UP000375690"/>
    </source>
</evidence>
<dbReference type="GO" id="GO:0006352">
    <property type="term" value="P:DNA-templated transcription initiation"/>
    <property type="evidence" value="ECO:0007669"/>
    <property type="project" value="InterPro"/>
</dbReference>
<dbReference type="EMBL" id="QRJR01000014">
    <property type="protein sequence ID" value="RHH44034.1"/>
    <property type="molecule type" value="Genomic_DNA"/>
</dbReference>
<dbReference type="Proteomes" id="UP000375690">
    <property type="component" value="Unassembled WGS sequence"/>
</dbReference>
<dbReference type="InterPro" id="IPR039425">
    <property type="entry name" value="RNA_pol_sigma-70-like"/>
</dbReference>
<dbReference type="PANTHER" id="PTHR43133">
    <property type="entry name" value="RNA POLYMERASE ECF-TYPE SIGMA FACTO"/>
    <property type="match status" value="1"/>
</dbReference>
<dbReference type="Proteomes" id="UP001215078">
    <property type="component" value="Unassembled WGS sequence"/>
</dbReference>
<dbReference type="Proteomes" id="UP000478493">
    <property type="component" value="Unassembled WGS sequence"/>
</dbReference>
<evidence type="ECO:0000313" key="9">
    <source>
        <dbReference type="EMBL" id="MDC7957966.1"/>
    </source>
</evidence>
<evidence type="ECO:0000313" key="10">
    <source>
        <dbReference type="EMBL" id="RHH44034.1"/>
    </source>
</evidence>
<accession>A0A1Y4PTT1</accession>
<dbReference type="PANTHER" id="PTHR43133:SF46">
    <property type="entry name" value="RNA POLYMERASE SIGMA-70 FACTOR ECF SUBFAMILY"/>
    <property type="match status" value="1"/>
</dbReference>
<dbReference type="NCBIfam" id="TIGR02985">
    <property type="entry name" value="Sig70_bacteroi1"/>
    <property type="match status" value="1"/>
</dbReference>
<evidence type="ECO:0000313" key="7">
    <source>
        <dbReference type="EMBL" id="KAA4528410.1"/>
    </source>
</evidence>
<dbReference type="Pfam" id="PF08281">
    <property type="entry name" value="Sigma70_r4_2"/>
    <property type="match status" value="1"/>
</dbReference>
<dbReference type="SUPFAM" id="SSF88946">
    <property type="entry name" value="Sigma2 domain of RNA polymerase sigma factors"/>
    <property type="match status" value="1"/>
</dbReference>
<evidence type="ECO:0000256" key="1">
    <source>
        <dbReference type="ARBA" id="ARBA00010641"/>
    </source>
</evidence>